<feature type="compositionally biased region" description="Polar residues" evidence="1">
    <location>
        <begin position="8"/>
        <end position="17"/>
    </location>
</feature>
<keyword evidence="2" id="KW-0436">Ligase</keyword>
<feature type="non-terminal residue" evidence="2">
    <location>
        <position position="88"/>
    </location>
</feature>
<evidence type="ECO:0000256" key="1">
    <source>
        <dbReference type="SAM" id="MobiDB-lite"/>
    </source>
</evidence>
<keyword evidence="3" id="KW-1185">Reference proteome</keyword>
<reference evidence="2" key="1">
    <citation type="submission" date="2023-04" db="EMBL/GenBank/DDBJ databases">
        <title>Chromosome-level genome of Chaenocephalus aceratus.</title>
        <authorList>
            <person name="Park H."/>
        </authorList>
    </citation>
    <scope>NUCLEOTIDE SEQUENCE</scope>
    <source>
        <strain evidence="2">DE</strain>
        <tissue evidence="2">Muscle</tissue>
    </source>
</reference>
<evidence type="ECO:0000313" key="2">
    <source>
        <dbReference type="EMBL" id="KAK1894733.1"/>
    </source>
</evidence>
<proteinExistence type="predicted"/>
<evidence type="ECO:0000313" key="3">
    <source>
        <dbReference type="Proteomes" id="UP001228049"/>
    </source>
</evidence>
<comment type="caution">
    <text evidence="2">The sequence shown here is derived from an EMBL/GenBank/DDBJ whole genome shotgun (WGS) entry which is preliminary data.</text>
</comment>
<feature type="region of interest" description="Disordered" evidence="1">
    <location>
        <begin position="32"/>
        <end position="51"/>
    </location>
</feature>
<feature type="non-terminal residue" evidence="2">
    <location>
        <position position="1"/>
    </location>
</feature>
<name>A0AAD9C4M0_DISEL</name>
<accession>A0AAD9C4M0</accession>
<protein>
    <submittedName>
        <fullName evidence="2">Leucine--tRNA ligase</fullName>
    </submittedName>
</protein>
<dbReference type="GO" id="GO:0016874">
    <property type="term" value="F:ligase activity"/>
    <property type="evidence" value="ECO:0007669"/>
    <property type="project" value="UniProtKB-KW"/>
</dbReference>
<sequence length="88" mass="9015">GSALVSHLQPTLSSSPSILPATTHPLIVSAASANEGPQGPVHSHQGGTPMLHASFKTPVAEAVATSHTEHIDTLNLTVEAVHHNSSML</sequence>
<dbReference type="EMBL" id="JASDAP010000010">
    <property type="protein sequence ID" value="KAK1894733.1"/>
    <property type="molecule type" value="Genomic_DNA"/>
</dbReference>
<dbReference type="AlphaFoldDB" id="A0AAD9C4M0"/>
<organism evidence="2 3">
    <name type="scientific">Dissostichus eleginoides</name>
    <name type="common">Patagonian toothfish</name>
    <name type="synonym">Dissostichus amissus</name>
    <dbReference type="NCBI Taxonomy" id="100907"/>
    <lineage>
        <taxon>Eukaryota</taxon>
        <taxon>Metazoa</taxon>
        <taxon>Chordata</taxon>
        <taxon>Craniata</taxon>
        <taxon>Vertebrata</taxon>
        <taxon>Euteleostomi</taxon>
        <taxon>Actinopterygii</taxon>
        <taxon>Neopterygii</taxon>
        <taxon>Teleostei</taxon>
        <taxon>Neoteleostei</taxon>
        <taxon>Acanthomorphata</taxon>
        <taxon>Eupercaria</taxon>
        <taxon>Perciformes</taxon>
        <taxon>Notothenioidei</taxon>
        <taxon>Nototheniidae</taxon>
        <taxon>Dissostichus</taxon>
    </lineage>
</organism>
<dbReference type="Proteomes" id="UP001228049">
    <property type="component" value="Unassembled WGS sequence"/>
</dbReference>
<feature type="region of interest" description="Disordered" evidence="1">
    <location>
        <begin position="1"/>
        <end position="20"/>
    </location>
</feature>
<gene>
    <name evidence="2" type="ORF">KUDE01_020190</name>
</gene>